<dbReference type="Pfam" id="PF10221">
    <property type="entry name" value="Mat89Bb"/>
    <property type="match status" value="1"/>
</dbReference>
<evidence type="ECO:0000256" key="9">
    <source>
        <dbReference type="ARBA" id="ARBA00023054"/>
    </source>
</evidence>
<dbReference type="EMBL" id="CAXLJM020000151">
    <property type="protein sequence ID" value="CAL8143052.1"/>
    <property type="molecule type" value="Genomic_DNA"/>
</dbReference>
<feature type="compositionally biased region" description="Low complexity" evidence="17">
    <location>
        <begin position="664"/>
        <end position="678"/>
    </location>
</feature>
<evidence type="ECO:0000256" key="6">
    <source>
        <dbReference type="ARBA" id="ARBA00022776"/>
    </source>
</evidence>
<evidence type="ECO:0000256" key="13">
    <source>
        <dbReference type="ARBA" id="ARBA00030658"/>
    </source>
</evidence>
<evidence type="ECO:0000256" key="4">
    <source>
        <dbReference type="ARBA" id="ARBA00022490"/>
    </source>
</evidence>
<evidence type="ECO:0000256" key="17">
    <source>
        <dbReference type="SAM" id="MobiDB-lite"/>
    </source>
</evidence>
<keyword evidence="6" id="KW-0498">Mitosis</keyword>
<evidence type="ECO:0000313" key="18">
    <source>
        <dbReference type="EMBL" id="CAL8143052.1"/>
    </source>
</evidence>
<feature type="compositionally biased region" description="Polar residues" evidence="17">
    <location>
        <begin position="719"/>
        <end position="729"/>
    </location>
</feature>
<keyword evidence="8" id="KW-0744">Spermatogenesis</keyword>
<dbReference type="PANTHER" id="PTHR12955">
    <property type="entry name" value="SARCOMA ANTIGEN NY-SAR-95-RELATED"/>
    <property type="match status" value="1"/>
</dbReference>
<reference evidence="18 19" key="1">
    <citation type="submission" date="2024-08" db="EMBL/GenBank/DDBJ databases">
        <authorList>
            <person name="Cucini C."/>
            <person name="Frati F."/>
        </authorList>
    </citation>
    <scope>NUCLEOTIDE SEQUENCE [LARGE SCALE GENOMIC DNA]</scope>
</reference>
<feature type="region of interest" description="Disordered" evidence="17">
    <location>
        <begin position="616"/>
        <end position="640"/>
    </location>
</feature>
<evidence type="ECO:0000256" key="12">
    <source>
        <dbReference type="ARBA" id="ARBA00023306"/>
    </source>
</evidence>
<evidence type="ECO:0000256" key="16">
    <source>
        <dbReference type="ARBA" id="ARBA00065185"/>
    </source>
</evidence>
<feature type="region of interest" description="Disordered" evidence="17">
    <location>
        <begin position="715"/>
        <end position="736"/>
    </location>
</feature>
<comment type="subunit">
    <text evidence="16">Belongs to the multiprotein complex Integrator, at least composed of IntS1, IntS2, IntS3, IntS4, omd/IntS5, IntS6, defl/IntS7, IntS8, IntS9, IntS10, IntS11, IntS12, asun/IntS13, IntS14 and IntS15. The core complex associates with protein phosphatase 2A subunits mts/PP2A and Pp2A-29B, to form the Integrator-PP2A (INTAC) complex.</text>
</comment>
<keyword evidence="9" id="KW-0175">Coiled coil</keyword>
<dbReference type="Proteomes" id="UP001642540">
    <property type="component" value="Unassembled WGS sequence"/>
</dbReference>
<evidence type="ECO:0000256" key="15">
    <source>
        <dbReference type="ARBA" id="ARBA00061603"/>
    </source>
</evidence>
<dbReference type="PANTHER" id="PTHR12955:SF1">
    <property type="entry name" value="INTEGRATOR COMPLEX SUBUNIT 13"/>
    <property type="match status" value="1"/>
</dbReference>
<evidence type="ECO:0000256" key="7">
    <source>
        <dbReference type="ARBA" id="ARBA00022782"/>
    </source>
</evidence>
<evidence type="ECO:0000256" key="10">
    <source>
        <dbReference type="ARBA" id="ARBA00023242"/>
    </source>
</evidence>
<keyword evidence="10" id="KW-0539">Nucleus</keyword>
<comment type="caution">
    <text evidence="18">The sequence shown here is derived from an EMBL/GenBank/DDBJ whole genome shotgun (WGS) entry which is preliminary data.</text>
</comment>
<feature type="region of interest" description="Disordered" evidence="17">
    <location>
        <begin position="654"/>
        <end position="684"/>
    </location>
</feature>
<name>A0ABP1S361_9HEXA</name>
<accession>A0ABP1S361</accession>
<evidence type="ECO:0000256" key="2">
    <source>
        <dbReference type="ARBA" id="ARBA00004556"/>
    </source>
</evidence>
<dbReference type="InterPro" id="IPR019355">
    <property type="entry name" value="Cell_cycle_regulator_Mat89Bb"/>
</dbReference>
<evidence type="ECO:0000313" key="19">
    <source>
        <dbReference type="Proteomes" id="UP001642540"/>
    </source>
</evidence>
<sequence length="736" mass="81187">MALHTKTVIMMDHSQHLKEPSGIQIEIDIGMMGGQRLRGRKLTPEEERFDRGHNWNYIPNFFPPIMKTLWTCAVENVIEYARIVYDVFADERLLRILLSQSTQGQTLWLNTWESVPTNQSGKQVGNVNQQSIPYITEAFANAGQPPSQKKQSFVGSAAGLQTGIKAAIDGLSQPSPSQIALMNSAAASGKGPVKPINRGRVICIASCTTESIGQFTAEDLEDFLVTAVASQNRIANASDHLLPIVECELVLLSLHPLGKENTSRVLSRPLHDISNSVRAEVYVVTPDKLNDKLLEVCKSHHNLVVSTVTNIPMKEEQNAVSSSNYDVPLFHAKMPSTSSETRMLRWSTPTAAKNGSGLCPGGVIQHCASATRITPVDVNSRPSTCLSNFVVNGRSVWVEQPSKKGKQATHVLTPHGAEMWMHVMESRNTLEDLPAISEGVGGRITDYRITDFAEFIKTNVMIPYPPGYSEHLPKPKYEKDGGSFVRRRSSSIDDGKKPVDVAKARLLRKTTYWPLTLSGSVLFALSAHIEKLLTLVPNETLSEMEKVECDKVIWNLMSLEARGDSPPVPSSHFRKGMKRDDQWKMVYGELETFIRANLHTETHKKVLECLLDCRSTDKSSSVSDPRLQDSGNGEKGSRAVKEINVDAALEEIKLLTSTPKSPVTDSPMSPPMSGSTPDVLDHSSKKMCRPNLLTLYMQKTEKKDLRTLAGGKLYPHLASANSEQEGSGKSSRKNEA</sequence>
<keyword evidence="11" id="KW-0469">Meiosis</keyword>
<evidence type="ECO:0000256" key="1">
    <source>
        <dbReference type="ARBA" id="ARBA00004123"/>
    </source>
</evidence>
<proteinExistence type="inferred from homology"/>
<evidence type="ECO:0000256" key="5">
    <source>
        <dbReference type="ARBA" id="ARBA00022618"/>
    </source>
</evidence>
<keyword evidence="19" id="KW-1185">Reference proteome</keyword>
<keyword evidence="4" id="KW-0963">Cytoplasm</keyword>
<comment type="similarity">
    <text evidence="15">Belongs to the Integrator subunit 13 family.</text>
</comment>
<gene>
    <name evidence="18" type="ORF">ODALV1_LOCUS29242</name>
</gene>
<evidence type="ECO:0000256" key="14">
    <source>
        <dbReference type="ARBA" id="ARBA00032585"/>
    </source>
</evidence>
<evidence type="ECO:0000256" key="8">
    <source>
        <dbReference type="ARBA" id="ARBA00022871"/>
    </source>
</evidence>
<keyword evidence="5" id="KW-0132">Cell division</keyword>
<organism evidence="18 19">
    <name type="scientific">Orchesella dallaii</name>
    <dbReference type="NCBI Taxonomy" id="48710"/>
    <lineage>
        <taxon>Eukaryota</taxon>
        <taxon>Metazoa</taxon>
        <taxon>Ecdysozoa</taxon>
        <taxon>Arthropoda</taxon>
        <taxon>Hexapoda</taxon>
        <taxon>Collembola</taxon>
        <taxon>Entomobryomorpha</taxon>
        <taxon>Entomobryoidea</taxon>
        <taxon>Orchesellidae</taxon>
        <taxon>Orchesellinae</taxon>
        <taxon>Orchesella</taxon>
    </lineage>
</organism>
<evidence type="ECO:0000256" key="3">
    <source>
        <dbReference type="ARBA" id="ARBA00020501"/>
    </source>
</evidence>
<protein>
    <recommendedName>
        <fullName evidence="3">Protein asunder</fullName>
    </recommendedName>
    <alternativeName>
        <fullName evidence="14">Cell cycle regulator Mat89Bb</fullName>
    </alternativeName>
    <alternativeName>
        <fullName evidence="13">Set apart in position or space protein</fullName>
    </alternativeName>
</protein>
<evidence type="ECO:0000256" key="11">
    <source>
        <dbReference type="ARBA" id="ARBA00023254"/>
    </source>
</evidence>
<comment type="subcellular location">
    <subcellularLocation>
        <location evidence="2">Cytoplasm</location>
        <location evidence="2">Perinuclear region</location>
    </subcellularLocation>
    <subcellularLocation>
        <location evidence="1">Nucleus</location>
    </subcellularLocation>
</comment>
<keyword evidence="12" id="KW-0131">Cell cycle</keyword>
<keyword evidence="7" id="KW-0221">Differentiation</keyword>